<dbReference type="InterPro" id="IPR050367">
    <property type="entry name" value="APC_superfamily"/>
</dbReference>
<keyword evidence="5 7" id="KW-1133">Transmembrane helix</keyword>
<feature type="transmembrane region" description="Helical" evidence="7">
    <location>
        <begin position="465"/>
        <end position="484"/>
    </location>
</feature>
<feature type="transmembrane region" description="Helical" evidence="7">
    <location>
        <begin position="141"/>
        <end position="160"/>
    </location>
</feature>
<protein>
    <submittedName>
        <fullName evidence="8">Amino acid/polyamine/organocation transporter, APC superfamily</fullName>
    </submittedName>
</protein>
<keyword evidence="6 7" id="KW-0472">Membrane</keyword>
<dbReference type="Pfam" id="PF13520">
    <property type="entry name" value="AA_permease_2"/>
    <property type="match status" value="1"/>
</dbReference>
<dbReference type="PANTHER" id="PTHR42770">
    <property type="entry name" value="AMINO ACID TRANSPORTER-RELATED"/>
    <property type="match status" value="1"/>
</dbReference>
<feature type="transmembrane region" description="Helical" evidence="7">
    <location>
        <begin position="115"/>
        <end position="135"/>
    </location>
</feature>
<comment type="subcellular location">
    <subcellularLocation>
        <location evidence="1">Cell membrane</location>
        <topology evidence="1">Multi-pass membrane protein</topology>
    </subcellularLocation>
</comment>
<evidence type="ECO:0000313" key="9">
    <source>
        <dbReference type="Proteomes" id="UP000185151"/>
    </source>
</evidence>
<feature type="transmembrane region" description="Helical" evidence="7">
    <location>
        <begin position="305"/>
        <end position="331"/>
    </location>
</feature>
<feature type="transmembrane region" description="Helical" evidence="7">
    <location>
        <begin position="259"/>
        <end position="285"/>
    </location>
</feature>
<dbReference type="InterPro" id="IPR002293">
    <property type="entry name" value="AA/rel_permease1"/>
</dbReference>
<feature type="transmembrane region" description="Helical" evidence="7">
    <location>
        <begin position="431"/>
        <end position="453"/>
    </location>
</feature>
<dbReference type="GO" id="GO:0005886">
    <property type="term" value="C:plasma membrane"/>
    <property type="evidence" value="ECO:0007669"/>
    <property type="project" value="UniProtKB-SubCell"/>
</dbReference>
<evidence type="ECO:0000256" key="7">
    <source>
        <dbReference type="SAM" id="Phobius"/>
    </source>
</evidence>
<feature type="transmembrane region" description="Helical" evidence="7">
    <location>
        <begin position="363"/>
        <end position="381"/>
    </location>
</feature>
<feature type="transmembrane region" description="Helical" evidence="7">
    <location>
        <begin position="58"/>
        <end position="83"/>
    </location>
</feature>
<dbReference type="PIRSF" id="PIRSF006060">
    <property type="entry name" value="AA_transporter"/>
    <property type="match status" value="1"/>
</dbReference>
<dbReference type="OrthoDB" id="9804700at2"/>
<dbReference type="RefSeq" id="WP_074295983.1">
    <property type="nucleotide sequence ID" value="NZ_FSRU01000001.1"/>
</dbReference>
<evidence type="ECO:0000313" key="8">
    <source>
        <dbReference type="EMBL" id="SIO36262.1"/>
    </source>
</evidence>
<feature type="transmembrane region" description="Helical" evidence="7">
    <location>
        <begin position="387"/>
        <end position="410"/>
    </location>
</feature>
<name>A0A1N6IW56_9BURK</name>
<keyword evidence="2" id="KW-0813">Transport</keyword>
<organism evidence="8 9">
    <name type="scientific">Paraburkholderia phenazinium</name>
    <dbReference type="NCBI Taxonomy" id="60549"/>
    <lineage>
        <taxon>Bacteria</taxon>
        <taxon>Pseudomonadati</taxon>
        <taxon>Pseudomonadota</taxon>
        <taxon>Betaproteobacteria</taxon>
        <taxon>Burkholderiales</taxon>
        <taxon>Burkholderiaceae</taxon>
        <taxon>Paraburkholderia</taxon>
    </lineage>
</organism>
<proteinExistence type="predicted"/>
<feature type="transmembrane region" description="Helical" evidence="7">
    <location>
        <begin position="217"/>
        <end position="238"/>
    </location>
</feature>
<feature type="transmembrane region" description="Helical" evidence="7">
    <location>
        <begin position="172"/>
        <end position="193"/>
    </location>
</feature>
<keyword evidence="9" id="KW-1185">Reference proteome</keyword>
<evidence type="ECO:0000256" key="5">
    <source>
        <dbReference type="ARBA" id="ARBA00022989"/>
    </source>
</evidence>
<sequence>MNDRVTTAAGLPPANTANVATRGKYLSVTSIGLMTAAAVVTSLRGLPLLAKEEMTMFVYLAFTVVFYLIPASLISAELGGAFADRRGGIYTWVAEAFGTRWGFLAIWLQWIQNVVWFPVALTFGAAALAYTIGRPELAKNGVYVGIFCIVAYWLATWVVLQGVEVFAKIANWTFVIGTIVPGMVLLVLLGYWISSGHPLGWQHLNDAALSQDGHARFWPAIHGFGTISFLAGIVLLFAGVEVQAVHVIDMRSPSRGFPAAIGLGALISVLIFALGALPIAAILPYEKISLQSGVFDAFGAVLVDIWHMGWAVSALSLLVGVGAISGVLAWLGSPSRGLLETAHEGELPPLLQAKNRKGMPTHILLVQGLIVTVISCFYFVIQDVSVAFFLISAMTIALYLIAYMFMYAAAIRLRYSAAALPRPFTVPGGLAGMWLTAGIGFVGVLFSFVVSFFPPDQLPVGSPLLYTGLVVFGIVVFAGIPLIIHHVRRGDWATAQDAPVVRPAAIPVK</sequence>
<dbReference type="GO" id="GO:0022857">
    <property type="term" value="F:transmembrane transporter activity"/>
    <property type="evidence" value="ECO:0007669"/>
    <property type="project" value="InterPro"/>
</dbReference>
<dbReference type="Proteomes" id="UP000185151">
    <property type="component" value="Unassembled WGS sequence"/>
</dbReference>
<evidence type="ECO:0000256" key="1">
    <source>
        <dbReference type="ARBA" id="ARBA00004651"/>
    </source>
</evidence>
<evidence type="ECO:0000256" key="4">
    <source>
        <dbReference type="ARBA" id="ARBA00022692"/>
    </source>
</evidence>
<gene>
    <name evidence="8" type="ORF">SAMN05444165_2553</name>
</gene>
<evidence type="ECO:0000256" key="3">
    <source>
        <dbReference type="ARBA" id="ARBA00022475"/>
    </source>
</evidence>
<keyword evidence="4 7" id="KW-0812">Transmembrane</keyword>
<evidence type="ECO:0000256" key="2">
    <source>
        <dbReference type="ARBA" id="ARBA00022448"/>
    </source>
</evidence>
<reference evidence="8 9" key="1">
    <citation type="submission" date="2016-11" db="EMBL/GenBank/DDBJ databases">
        <authorList>
            <person name="Jaros S."/>
            <person name="Januszkiewicz K."/>
            <person name="Wedrychowicz H."/>
        </authorList>
    </citation>
    <scope>NUCLEOTIDE SEQUENCE [LARGE SCALE GENOMIC DNA]</scope>
    <source>
        <strain evidence="8 9">GAS95</strain>
    </source>
</reference>
<dbReference type="EMBL" id="FSRU01000001">
    <property type="protein sequence ID" value="SIO36262.1"/>
    <property type="molecule type" value="Genomic_DNA"/>
</dbReference>
<dbReference type="Gene3D" id="1.20.1740.10">
    <property type="entry name" value="Amino acid/polyamine transporter I"/>
    <property type="match status" value="1"/>
</dbReference>
<dbReference type="AlphaFoldDB" id="A0A1N6IW56"/>
<feature type="transmembrane region" description="Helical" evidence="7">
    <location>
        <begin position="25"/>
        <end position="46"/>
    </location>
</feature>
<dbReference type="PANTHER" id="PTHR42770:SF15">
    <property type="entry name" value="GLUTAMATE_GAMMA-AMINOBUTYRATE ANTIPORTER-RELATED"/>
    <property type="match status" value="1"/>
</dbReference>
<evidence type="ECO:0000256" key="6">
    <source>
        <dbReference type="ARBA" id="ARBA00023136"/>
    </source>
</evidence>
<accession>A0A1N6IW56</accession>
<keyword evidence="3" id="KW-1003">Cell membrane</keyword>